<dbReference type="GO" id="GO:0050660">
    <property type="term" value="F:flavin adenine dinucleotide binding"/>
    <property type="evidence" value="ECO:0007669"/>
    <property type="project" value="InterPro"/>
</dbReference>
<comment type="catalytic activity">
    <reaction evidence="9 13">
        <text>N(6)-[(R)-dihydrolipoyl]-L-lysyl-[protein] + NAD(+) = N(6)-[(R)-lipoyl]-L-lysyl-[protein] + NADH + H(+)</text>
        <dbReference type="Rhea" id="RHEA:15045"/>
        <dbReference type="Rhea" id="RHEA-COMP:10474"/>
        <dbReference type="Rhea" id="RHEA-COMP:10475"/>
        <dbReference type="ChEBI" id="CHEBI:15378"/>
        <dbReference type="ChEBI" id="CHEBI:57540"/>
        <dbReference type="ChEBI" id="CHEBI:57945"/>
        <dbReference type="ChEBI" id="CHEBI:83099"/>
        <dbReference type="ChEBI" id="CHEBI:83100"/>
        <dbReference type="EC" id="1.8.1.4"/>
    </reaction>
</comment>
<dbReference type="InterPro" id="IPR004099">
    <property type="entry name" value="Pyr_nucl-diS_OxRdtase_dimer"/>
</dbReference>
<dbReference type="Gene3D" id="3.50.50.60">
    <property type="entry name" value="FAD/NAD(P)-binding domain"/>
    <property type="match status" value="2"/>
</dbReference>
<dbReference type="SUPFAM" id="SSF51905">
    <property type="entry name" value="FAD/NAD(P)-binding domain"/>
    <property type="match status" value="1"/>
</dbReference>
<dbReference type="GO" id="GO:0045252">
    <property type="term" value="C:oxoglutarate dehydrogenase complex"/>
    <property type="evidence" value="ECO:0007669"/>
    <property type="project" value="TreeGrafter"/>
</dbReference>
<evidence type="ECO:0000256" key="1">
    <source>
        <dbReference type="ARBA" id="ARBA00007532"/>
    </source>
</evidence>
<dbReference type="GO" id="GO:0006103">
    <property type="term" value="P:2-oxoglutarate metabolic process"/>
    <property type="evidence" value="ECO:0007669"/>
    <property type="project" value="TreeGrafter"/>
</dbReference>
<evidence type="ECO:0000256" key="4">
    <source>
        <dbReference type="ARBA" id="ARBA00022827"/>
    </source>
</evidence>
<feature type="binding site" evidence="11">
    <location>
        <begin position="181"/>
        <end position="188"/>
    </location>
    <ligand>
        <name>NAD(+)</name>
        <dbReference type="ChEBI" id="CHEBI:57540"/>
    </ligand>
</feature>
<evidence type="ECO:0000256" key="2">
    <source>
        <dbReference type="ARBA" id="ARBA00012608"/>
    </source>
</evidence>
<evidence type="ECO:0000256" key="13">
    <source>
        <dbReference type="RuleBase" id="RU003692"/>
    </source>
</evidence>
<dbReference type="InterPro" id="IPR023753">
    <property type="entry name" value="FAD/NAD-binding_dom"/>
</dbReference>
<evidence type="ECO:0000256" key="10">
    <source>
        <dbReference type="PIRSR" id="PIRSR000350-2"/>
    </source>
</evidence>
<protein>
    <recommendedName>
        <fullName evidence="2 13">Dihydrolipoyl dehydrogenase</fullName>
        <ecNumber evidence="2 13">1.8.1.4</ecNumber>
    </recommendedName>
</protein>
<comment type="miscellaneous">
    <text evidence="13">The active site is a redox-active disulfide bond.</text>
</comment>
<evidence type="ECO:0000256" key="12">
    <source>
        <dbReference type="PIRSR" id="PIRSR000350-4"/>
    </source>
</evidence>
<accession>A0A8S4BVG6</accession>
<dbReference type="GO" id="GO:0004148">
    <property type="term" value="F:dihydrolipoyl dehydrogenase (NADH) activity"/>
    <property type="evidence" value="ECO:0007669"/>
    <property type="project" value="UniProtKB-EC"/>
</dbReference>
<feature type="binding site" evidence="11">
    <location>
        <begin position="319"/>
        <end position="322"/>
    </location>
    <ligand>
        <name>FAD</name>
        <dbReference type="ChEBI" id="CHEBI:57692"/>
    </ligand>
</feature>
<dbReference type="Proteomes" id="UP000837675">
    <property type="component" value="Unassembled WGS sequence"/>
</dbReference>
<feature type="domain" description="FAD/NAD(P)-binding" evidence="15">
    <location>
        <begin position="4"/>
        <end position="328"/>
    </location>
</feature>
<evidence type="ECO:0000313" key="16">
    <source>
        <dbReference type="EMBL" id="CAG7589383.1"/>
    </source>
</evidence>
<evidence type="ECO:0000256" key="8">
    <source>
        <dbReference type="ARBA" id="ARBA00023284"/>
    </source>
</evidence>
<comment type="cofactor">
    <cofactor evidence="11 13">
        <name>FAD</name>
        <dbReference type="ChEBI" id="CHEBI:57692"/>
    </cofactor>
    <text evidence="11 13">Binds 1 FAD per subunit.</text>
</comment>
<keyword evidence="7" id="KW-1015">Disulfide bond</keyword>
<evidence type="ECO:0000259" key="14">
    <source>
        <dbReference type="Pfam" id="PF02852"/>
    </source>
</evidence>
<keyword evidence="17" id="KW-1185">Reference proteome</keyword>
<evidence type="ECO:0000256" key="11">
    <source>
        <dbReference type="PIRSR" id="PIRSR000350-3"/>
    </source>
</evidence>
<keyword evidence="5 13" id="KW-0560">Oxidoreductase</keyword>
<evidence type="ECO:0000259" key="15">
    <source>
        <dbReference type="Pfam" id="PF07992"/>
    </source>
</evidence>
<dbReference type="InterPro" id="IPR001100">
    <property type="entry name" value="Pyr_nuc-diS_OxRdtase"/>
</dbReference>
<dbReference type="GO" id="GO:0005739">
    <property type="term" value="C:mitochondrion"/>
    <property type="evidence" value="ECO:0007669"/>
    <property type="project" value="TreeGrafter"/>
</dbReference>
<dbReference type="FunFam" id="3.30.390.30:FF:000001">
    <property type="entry name" value="Dihydrolipoyl dehydrogenase"/>
    <property type="match status" value="1"/>
</dbReference>
<keyword evidence="3 13" id="KW-0285">Flavoprotein</keyword>
<evidence type="ECO:0000313" key="17">
    <source>
        <dbReference type="Proteomes" id="UP000837675"/>
    </source>
</evidence>
<dbReference type="InterPro" id="IPR050151">
    <property type="entry name" value="Class-I_Pyr_Nuc-Dis_Oxidored"/>
</dbReference>
<dbReference type="PROSITE" id="PS00076">
    <property type="entry name" value="PYRIDINE_REDOX_1"/>
    <property type="match status" value="1"/>
</dbReference>
<dbReference type="SUPFAM" id="SSF55424">
    <property type="entry name" value="FAD/NAD-linked reductases, dimerisation (C-terminal) domain"/>
    <property type="match status" value="1"/>
</dbReference>
<name>A0A8S4BVG6_9ACAR</name>
<feature type="active site" description="Proton acceptor" evidence="10">
    <location>
        <position position="445"/>
    </location>
</feature>
<dbReference type="AlphaFoldDB" id="A0A8S4BVG6"/>
<dbReference type="PIRSF" id="PIRSF000350">
    <property type="entry name" value="Mercury_reductase_MerA"/>
    <property type="match status" value="1"/>
</dbReference>
<dbReference type="Gene3D" id="3.30.390.30">
    <property type="match status" value="1"/>
</dbReference>
<dbReference type="EMBL" id="CAJVAF010000038">
    <property type="protein sequence ID" value="CAG7589383.1"/>
    <property type="molecule type" value="Genomic_DNA"/>
</dbReference>
<evidence type="ECO:0000256" key="3">
    <source>
        <dbReference type="ARBA" id="ARBA00022630"/>
    </source>
</evidence>
<comment type="similarity">
    <text evidence="1 13">Belongs to the class-I pyridine nucleotide-disulfide oxidoreductase family.</text>
</comment>
<keyword evidence="4 11" id="KW-0274">FAD</keyword>
<dbReference type="Pfam" id="PF02852">
    <property type="entry name" value="Pyr_redox_dim"/>
    <property type="match status" value="1"/>
</dbReference>
<evidence type="ECO:0000256" key="7">
    <source>
        <dbReference type="ARBA" id="ARBA00023157"/>
    </source>
</evidence>
<dbReference type="NCBIfam" id="TIGR01350">
    <property type="entry name" value="lipoamide_DH"/>
    <property type="match status" value="1"/>
</dbReference>
<gene>
    <name evidence="16" type="ORF">MHYMCMPASI_00133</name>
</gene>
<keyword evidence="8 13" id="KW-0676">Redox-active center</keyword>
<feature type="disulfide bond" description="Redox-active" evidence="12">
    <location>
        <begin position="42"/>
        <end position="47"/>
    </location>
</feature>
<keyword evidence="11" id="KW-0547">Nucleotide-binding</keyword>
<dbReference type="PRINTS" id="PR00368">
    <property type="entry name" value="FADPNR"/>
</dbReference>
<evidence type="ECO:0000256" key="9">
    <source>
        <dbReference type="ARBA" id="ARBA00049187"/>
    </source>
</evidence>
<dbReference type="PANTHER" id="PTHR22912">
    <property type="entry name" value="DISULFIDE OXIDOREDUCTASE"/>
    <property type="match status" value="1"/>
</dbReference>
<sequence>MQEFDVVVIGGGPGGYVCAIKAAQLGKKVACIEMRERLGGTCLNVGCIPSKTLLHSSHKYFEASKHFAEYGIEFKELSFSLEKMQARKEKVVNDLGKGIEGLFRKNKVSYINGFASFIDQNTVEIKQKDGNTENIRAQNFVIATGSEHISLPSISIDEEKIVSSTGALALKTPPKKMIVLGAGVIGLEMASVWSRLGSEVTIVEYADKILATADADISKEMQKILEKQGLKFILQTKALKATKTTSGISLEIEKADANKESIEADILLVAIGRKPYMVGLNLENIGLKLDAKARIEVNNNYLTSINNIYAIGDVIKGPMLAHKAEEEGIAVAEIIAGQHGHVNYNAIPSVIYTHPEVAYVGKTEDQIKAEGIDYKVGKFPFLANSRAKTSGESEGFVKIITSKSDDTILGAHIIGINAGELIGEICVGIEFKAAAEDIARTSHAHPGYSEAIKEASLAAFAAAIHI</sequence>
<feature type="binding site" evidence="11">
    <location>
        <position position="313"/>
    </location>
    <ligand>
        <name>FAD</name>
        <dbReference type="ChEBI" id="CHEBI:57692"/>
    </ligand>
</feature>
<feature type="binding site" evidence="11">
    <location>
        <begin position="144"/>
        <end position="146"/>
    </location>
    <ligand>
        <name>FAD</name>
        <dbReference type="ChEBI" id="CHEBI:57692"/>
    </ligand>
</feature>
<dbReference type="PANTHER" id="PTHR22912:SF151">
    <property type="entry name" value="DIHYDROLIPOYL DEHYDROGENASE, MITOCHONDRIAL"/>
    <property type="match status" value="1"/>
</dbReference>
<reference evidence="16" key="1">
    <citation type="submission" date="2021-06" db="EMBL/GenBank/DDBJ databases">
        <authorList>
            <person name="Nardi T."/>
            <person name="Nardi T."/>
        </authorList>
    </citation>
    <scope>NUCLEOTIDE SEQUENCE</scope>
</reference>
<feature type="binding site" evidence="11">
    <location>
        <position position="204"/>
    </location>
    <ligand>
        <name>NAD(+)</name>
        <dbReference type="ChEBI" id="CHEBI:57540"/>
    </ligand>
</feature>
<dbReference type="FunFam" id="3.50.50.60:FF:000001">
    <property type="entry name" value="Dihydrolipoyl dehydrogenase, mitochondrial"/>
    <property type="match status" value="1"/>
</dbReference>
<feature type="domain" description="Pyridine nucleotide-disulphide oxidoreductase dimerisation" evidence="14">
    <location>
        <begin position="347"/>
        <end position="455"/>
    </location>
</feature>
<evidence type="ECO:0000256" key="5">
    <source>
        <dbReference type="ARBA" id="ARBA00023002"/>
    </source>
</evidence>
<evidence type="ECO:0000256" key="6">
    <source>
        <dbReference type="ARBA" id="ARBA00023027"/>
    </source>
</evidence>
<dbReference type="InterPro" id="IPR036188">
    <property type="entry name" value="FAD/NAD-bd_sf"/>
</dbReference>
<comment type="caution">
    <text evidence="16">The sequence shown here is derived from an EMBL/GenBank/DDBJ whole genome shotgun (WGS) entry which is preliminary data.</text>
</comment>
<feature type="binding site" evidence="11">
    <location>
        <position position="272"/>
    </location>
    <ligand>
        <name>NAD(+)</name>
        <dbReference type="ChEBI" id="CHEBI:57540"/>
    </ligand>
</feature>
<dbReference type="InterPro" id="IPR006258">
    <property type="entry name" value="Lipoamide_DH"/>
</dbReference>
<organism evidence="16 17">
    <name type="scientific">Hyalomma marginatum</name>
    <dbReference type="NCBI Taxonomy" id="34627"/>
    <lineage>
        <taxon>Eukaryota</taxon>
        <taxon>Metazoa</taxon>
        <taxon>Ecdysozoa</taxon>
        <taxon>Arthropoda</taxon>
        <taxon>Chelicerata</taxon>
        <taxon>Arachnida</taxon>
        <taxon>Acari</taxon>
        <taxon>Parasitiformes</taxon>
        <taxon>Ixodida</taxon>
        <taxon>Ixodoidea</taxon>
        <taxon>Ixodidae</taxon>
        <taxon>Hyalomminae</taxon>
        <taxon>Hyalomma</taxon>
    </lineage>
</organism>
<dbReference type="InterPro" id="IPR012999">
    <property type="entry name" value="Pyr_OxRdtase_I_AS"/>
</dbReference>
<dbReference type="EC" id="1.8.1.4" evidence="2 13"/>
<proteinExistence type="inferred from homology"/>
<dbReference type="InterPro" id="IPR016156">
    <property type="entry name" value="FAD/NAD-linked_Rdtase_dimer_sf"/>
</dbReference>
<dbReference type="PRINTS" id="PR00411">
    <property type="entry name" value="PNDRDTASEI"/>
</dbReference>
<feature type="binding site" evidence="11">
    <location>
        <position position="51"/>
    </location>
    <ligand>
        <name>FAD</name>
        <dbReference type="ChEBI" id="CHEBI:57692"/>
    </ligand>
</feature>
<dbReference type="Pfam" id="PF07992">
    <property type="entry name" value="Pyr_redox_2"/>
    <property type="match status" value="1"/>
</dbReference>
<keyword evidence="6 11" id="KW-0520">NAD</keyword>